<dbReference type="AlphaFoldDB" id="A0A3L5TRZ3"/>
<keyword evidence="2" id="KW-1185">Reference proteome</keyword>
<proteinExistence type="predicted"/>
<protein>
    <submittedName>
        <fullName evidence="1">Uncharacterized protein</fullName>
    </submittedName>
</protein>
<feature type="non-terminal residue" evidence="1">
    <location>
        <position position="85"/>
    </location>
</feature>
<feature type="non-terminal residue" evidence="1">
    <location>
        <position position="1"/>
    </location>
</feature>
<evidence type="ECO:0000313" key="2">
    <source>
        <dbReference type="Proteomes" id="UP000266721"/>
    </source>
</evidence>
<dbReference type="Proteomes" id="UP000266721">
    <property type="component" value="Unassembled WGS sequence"/>
</dbReference>
<gene>
    <name evidence="1" type="ORF">AM593_03745</name>
</gene>
<organism evidence="1 2">
    <name type="scientific">Mytilus galloprovincialis</name>
    <name type="common">Mediterranean mussel</name>
    <dbReference type="NCBI Taxonomy" id="29158"/>
    <lineage>
        <taxon>Eukaryota</taxon>
        <taxon>Metazoa</taxon>
        <taxon>Spiralia</taxon>
        <taxon>Lophotrochozoa</taxon>
        <taxon>Mollusca</taxon>
        <taxon>Bivalvia</taxon>
        <taxon>Autobranchia</taxon>
        <taxon>Pteriomorphia</taxon>
        <taxon>Mytilida</taxon>
        <taxon>Mytiloidea</taxon>
        <taxon>Mytilidae</taxon>
        <taxon>Mytilinae</taxon>
        <taxon>Mytilus</taxon>
    </lineage>
</organism>
<sequence>LRCELNYQPSYVSNYDFLSEVGFIYVEVDRYRGDPMYDTCLDDPCKPSEICEETTDGGEFCVKEQEFHENDCTSLKNIEPDYESG</sequence>
<dbReference type="EMBL" id="KV587312">
    <property type="protein sequence ID" value="OPL32720.1"/>
    <property type="molecule type" value="Genomic_DNA"/>
</dbReference>
<name>A0A3L5TRZ3_MYTGA</name>
<accession>A0A3L5TRZ3</accession>
<comment type="caution">
    <text evidence="1">The sequence shown here is derived from an EMBL/GenBank/DDBJ whole genome shotgun (WGS) entry which is preliminary data.</text>
</comment>
<evidence type="ECO:0000313" key="1">
    <source>
        <dbReference type="EMBL" id="OPL32720.1"/>
    </source>
</evidence>
<reference evidence="1 2" key="1">
    <citation type="journal article" date="2016" name="PLoS ONE">
        <title>A First Insight into the Genome of the Filter-Feeder Mussel Mytilus galloprovincialis.</title>
        <authorList>
            <person name="Murgarella M."/>
            <person name="Puiu D."/>
            <person name="Novoa B."/>
            <person name="Figueras A."/>
            <person name="Posada D."/>
            <person name="Canchaya C."/>
        </authorList>
    </citation>
    <scope>NUCLEOTIDE SEQUENCE [LARGE SCALE GENOMIC DNA]</scope>
    <source>
        <tissue evidence="1">Muscle</tissue>
    </source>
</reference>